<gene>
    <name evidence="2" type="ORF">GOZ90_18245</name>
</gene>
<evidence type="ECO:0000313" key="2">
    <source>
        <dbReference type="EMBL" id="MUZ74631.1"/>
    </source>
</evidence>
<dbReference type="AlphaFoldDB" id="A0A6L6VHY0"/>
<dbReference type="RefSeq" id="WP_156615591.1">
    <property type="nucleotide sequence ID" value="NZ_WPHR01000018.1"/>
</dbReference>
<name>A0A6L6VHY0_AGRVI</name>
<sequence>MATDDFSSAGTAELDPAVQKADQRPSNNTTTVSSDTSMDRCLRRAAWLIFDVYDQQYSQMTIQTRPMLADVRKNWSKVFDNQNKRAGYRAVLYRPNGSDGDRATLCPPALIFRGSDLNKEELSGLAITIEIEYHWDLGLLSANPATKPPHRFEFVFAPNPDVARLKPSELAGVGFTPTSIVKNDAGNITLRAISPTWIQIPVTVAAQWNASITVWTKDQGDWATNFRQGVGLRTTQYDDLAVADARKAAQIAMNEWGGRLMIIGHSLGGGLASLAACVAQKENPTLKLAARTFNAAGLHPATAARQKTSLSAATVRSFAVEDEILTTLQKRSCPIPLITHILRWAGKTMPEAITGHAFERRRPGMDDLWPVQAQEFPMLTEAERIAASCSTLSDFVKRYVETIWSVLPLGTAWNLYKLKGESEGIAKRADRSVGLHLMPDVVHTYPDRFERYLPPAKPGK</sequence>
<comment type="caution">
    <text evidence="2">The sequence shown here is derived from an EMBL/GenBank/DDBJ whole genome shotgun (WGS) entry which is preliminary data.</text>
</comment>
<dbReference type="EMBL" id="WPHR01000018">
    <property type="protein sequence ID" value="MUZ74631.1"/>
    <property type="molecule type" value="Genomic_DNA"/>
</dbReference>
<evidence type="ECO:0000313" key="3">
    <source>
        <dbReference type="Proteomes" id="UP000477951"/>
    </source>
</evidence>
<evidence type="ECO:0000256" key="1">
    <source>
        <dbReference type="SAM" id="MobiDB-lite"/>
    </source>
</evidence>
<organism evidence="2 3">
    <name type="scientific">Agrobacterium vitis</name>
    <name type="common">Rhizobium vitis</name>
    <dbReference type="NCBI Taxonomy" id="373"/>
    <lineage>
        <taxon>Bacteria</taxon>
        <taxon>Pseudomonadati</taxon>
        <taxon>Pseudomonadota</taxon>
        <taxon>Alphaproteobacteria</taxon>
        <taxon>Hyphomicrobiales</taxon>
        <taxon>Rhizobiaceae</taxon>
        <taxon>Rhizobium/Agrobacterium group</taxon>
        <taxon>Agrobacterium</taxon>
    </lineage>
</organism>
<dbReference type="SUPFAM" id="SSF53474">
    <property type="entry name" value="alpha/beta-Hydrolases"/>
    <property type="match status" value="1"/>
</dbReference>
<feature type="compositionally biased region" description="Polar residues" evidence="1">
    <location>
        <begin position="1"/>
        <end position="10"/>
    </location>
</feature>
<feature type="region of interest" description="Disordered" evidence="1">
    <location>
        <begin position="1"/>
        <end position="35"/>
    </location>
</feature>
<reference evidence="2 3" key="1">
    <citation type="submission" date="2019-12" db="EMBL/GenBank/DDBJ databases">
        <title>Whole-genome sequencing of Allorhizobium vitis.</title>
        <authorList>
            <person name="Gan H.M."/>
            <person name="Szegedi E."/>
            <person name="Burr T."/>
            <person name="Savka M.A."/>
        </authorList>
    </citation>
    <scope>NUCLEOTIDE SEQUENCE [LARGE SCALE GENOMIC DNA]</scope>
    <source>
        <strain evidence="2 3">CG516</strain>
    </source>
</reference>
<dbReference type="InterPro" id="IPR029058">
    <property type="entry name" value="AB_hydrolase_fold"/>
</dbReference>
<proteinExistence type="predicted"/>
<dbReference type="Proteomes" id="UP000477951">
    <property type="component" value="Unassembled WGS sequence"/>
</dbReference>
<dbReference type="Pfam" id="PF26363">
    <property type="entry name" value="Phospholipase-like"/>
    <property type="match status" value="1"/>
</dbReference>
<dbReference type="Gene3D" id="3.40.50.1820">
    <property type="entry name" value="alpha/beta hydrolase"/>
    <property type="match status" value="1"/>
</dbReference>
<feature type="compositionally biased region" description="Low complexity" evidence="1">
    <location>
        <begin position="26"/>
        <end position="35"/>
    </location>
</feature>
<accession>A0A6L6VHY0</accession>
<protein>
    <submittedName>
        <fullName evidence="2">Phospholipase</fullName>
    </submittedName>
</protein>